<organism evidence="2 3">
    <name type="scientific">Metapseudomonas resinovorans</name>
    <name type="common">Pseudomonas resinovorans</name>
    <dbReference type="NCBI Taxonomy" id="53412"/>
    <lineage>
        <taxon>Bacteria</taxon>
        <taxon>Pseudomonadati</taxon>
        <taxon>Pseudomonadota</taxon>
        <taxon>Gammaproteobacteria</taxon>
        <taxon>Pseudomonadales</taxon>
        <taxon>Pseudomonadaceae</taxon>
        <taxon>Metapseudomonas</taxon>
    </lineage>
</organism>
<keyword evidence="3" id="KW-1185">Reference proteome</keyword>
<dbReference type="Gene3D" id="2.60.40.2700">
    <property type="match status" value="1"/>
</dbReference>
<protein>
    <recommendedName>
        <fullName evidence="1">AIR9-like A9 domain-containing protein</fullName>
    </recommendedName>
</protein>
<comment type="caution">
    <text evidence="2">The sequence shown here is derived from an EMBL/GenBank/DDBJ whole genome shotgun (WGS) entry which is preliminary data.</text>
</comment>
<reference evidence="2 3" key="1">
    <citation type="submission" date="2022-07" db="EMBL/GenBank/DDBJ databases">
        <title>Genome Analysis of Selected Gammaproteobacteria from Nigerian Food snails.</title>
        <authorList>
            <person name="Okafor A.C."/>
        </authorList>
    </citation>
    <scope>NUCLEOTIDE SEQUENCE [LARGE SCALE GENOMIC DNA]</scope>
    <source>
        <strain evidence="2 3">Awg 2</strain>
    </source>
</reference>
<sequence length="581" mass="61298">CAALGERLPSEAELQTLFTTYTRANAVGEDSKEDIRHTYGWHGGGHVYWSTRAPDENRHSYVYLPTDGHSAGNSNTNRYMFACATAGQTEGLPTVTGVSIPDPSPGVPVTVAYTYNGNATIPDRSKFQWYTATSANGSGKVLISGATEKSYTPAVGDAGKWLVVEVTPASYDTVVGTPVTAISEQPVPVDMIGPVTIEKPTASRPSFQANYTFIEGTEAGSTYQWYWKGSAVAGATSKTFAFPSLTIPSATAAEELRVEVTPKSSTGQSGIKKSGTLGLRSSIAWNAPLGQSTWYDMAKACANQSNGNKRPGTVTELQTLVSELGNMQAYGVNVSSAYWTGTRGSQTGISYDDHSIVTLSNGVRDKTQDTNASVRGLCVAGSVSAPPLGGLKANGYTHPLNSGFPSTGFAGAQFAITGLESLAFVHTYRSLTPSVVKVVPLVNNVSFELLAKGNGSIEVYNGAGGNPALVSFNVNKWFREGGTRDSVWAAAGACGGSSTSILPTLAELTPAGYNQTPSSRRAGSLWGEWGDMSKFGWKFRGDSWYWTGQQGGTYYYDVSLASGKALSEPGGVDLNSVCISR</sequence>
<name>A0ABT4YBL0_METRE</name>
<dbReference type="Gene3D" id="3.10.100.10">
    <property type="entry name" value="Mannose-Binding Protein A, subunit A"/>
    <property type="match status" value="1"/>
</dbReference>
<dbReference type="EMBL" id="JANEWF010000043">
    <property type="protein sequence ID" value="MDA8486286.1"/>
    <property type="molecule type" value="Genomic_DNA"/>
</dbReference>
<feature type="non-terminal residue" evidence="2">
    <location>
        <position position="1"/>
    </location>
</feature>
<evidence type="ECO:0000313" key="2">
    <source>
        <dbReference type="EMBL" id="MDA8486286.1"/>
    </source>
</evidence>
<evidence type="ECO:0000259" key="1">
    <source>
        <dbReference type="Pfam" id="PF23197"/>
    </source>
</evidence>
<dbReference type="InterPro" id="IPR016186">
    <property type="entry name" value="C-type_lectin-like/link_sf"/>
</dbReference>
<proteinExistence type="predicted"/>
<dbReference type="Proteomes" id="UP001211689">
    <property type="component" value="Unassembled WGS sequence"/>
</dbReference>
<dbReference type="Pfam" id="PF23197">
    <property type="entry name" value="IG_AIR9"/>
    <property type="match status" value="1"/>
</dbReference>
<dbReference type="InterPro" id="IPR056284">
    <property type="entry name" value="AIR9-like_A9"/>
</dbReference>
<evidence type="ECO:0000313" key="3">
    <source>
        <dbReference type="Proteomes" id="UP001211689"/>
    </source>
</evidence>
<gene>
    <name evidence="2" type="ORF">NNO07_24740</name>
</gene>
<feature type="domain" description="AIR9-like A9" evidence="1">
    <location>
        <begin position="101"/>
        <end position="183"/>
    </location>
</feature>
<dbReference type="RefSeq" id="WP_271472258.1">
    <property type="nucleotide sequence ID" value="NZ_JANEWF010000043.1"/>
</dbReference>
<accession>A0ABT4YBL0</accession>